<dbReference type="GO" id="GO:0009073">
    <property type="term" value="P:aromatic amino acid family biosynthetic process"/>
    <property type="evidence" value="ECO:0007669"/>
    <property type="project" value="UniProtKB-KW"/>
</dbReference>
<evidence type="ECO:0000256" key="7">
    <source>
        <dbReference type="ARBA" id="ARBA00005412"/>
    </source>
</evidence>
<evidence type="ECO:0000256" key="3">
    <source>
        <dbReference type="ARBA" id="ARBA00001947"/>
    </source>
</evidence>
<gene>
    <name evidence="19" type="primary">aroB</name>
    <name evidence="22" type="ORF">DX908_14555</name>
</gene>
<dbReference type="GO" id="GO:0000166">
    <property type="term" value="F:nucleotide binding"/>
    <property type="evidence" value="ECO:0007669"/>
    <property type="project" value="UniProtKB-KW"/>
</dbReference>
<dbReference type="Pfam" id="PF01761">
    <property type="entry name" value="DHQ_synthase"/>
    <property type="match status" value="1"/>
</dbReference>
<evidence type="ECO:0000256" key="11">
    <source>
        <dbReference type="ARBA" id="ARBA00022605"/>
    </source>
</evidence>
<comment type="similarity">
    <text evidence="7 19">Belongs to the sugar phosphate cyclases superfamily. Dehydroquinate synthase family.</text>
</comment>
<evidence type="ECO:0000256" key="1">
    <source>
        <dbReference type="ARBA" id="ARBA00001393"/>
    </source>
</evidence>
<dbReference type="InterPro" id="IPR030960">
    <property type="entry name" value="DHQS/DOIS_N"/>
</dbReference>
<sequence length="369" mass="38645">MTLTTVNVALGPRSYDIVIGTGALSATAERLTGIIGKGQPAIIADEKVWGLHKDALLAVTGDVPVITVPSGEASKSFASYERVMEALLAADLGRDGTIIAFGGGVVGDLAGFCAATLKRGCQFVQVPTTLLAQVDSSVGGKTAINSAAGKNLVGAFYQPKLVIIDTDLLKTLPERELKAGYAEVLKYGLLGDEVFFGWLETAYKDILELDPLAVTRAIETSCREKARLVAADEQEASVRALLNLGHTFGHAIEAEAGYGGDVLHGEGVAIGMAMAFRYSTALGRCPGQDTGRVEAHLKSAGMPASLADHPGAKGTAEALLSWMGQDKKNVGGRLKLILARGIGDTYITDDVDPDHLLSFLKQEPGIQPS</sequence>
<evidence type="ECO:0000313" key="23">
    <source>
        <dbReference type="Proteomes" id="UP000264589"/>
    </source>
</evidence>
<comment type="catalytic activity">
    <reaction evidence="1 19">
        <text>7-phospho-2-dehydro-3-deoxy-D-arabino-heptonate = 3-dehydroquinate + phosphate</text>
        <dbReference type="Rhea" id="RHEA:21968"/>
        <dbReference type="ChEBI" id="CHEBI:32364"/>
        <dbReference type="ChEBI" id="CHEBI:43474"/>
        <dbReference type="ChEBI" id="CHEBI:58394"/>
        <dbReference type="EC" id="4.2.3.4"/>
    </reaction>
</comment>
<keyword evidence="10 19" id="KW-0963">Cytoplasm</keyword>
<protein>
    <recommendedName>
        <fullName evidence="9 19">3-dehydroquinate synthase</fullName>
        <shortName evidence="19">DHQS</shortName>
        <ecNumber evidence="8 19">4.2.3.4</ecNumber>
    </recommendedName>
</protein>
<feature type="binding site" evidence="19">
    <location>
        <begin position="104"/>
        <end position="108"/>
    </location>
    <ligand>
        <name>NAD(+)</name>
        <dbReference type="ChEBI" id="CHEBI:57540"/>
    </ligand>
</feature>
<dbReference type="Proteomes" id="UP000264589">
    <property type="component" value="Unassembled WGS sequence"/>
</dbReference>
<evidence type="ECO:0000256" key="16">
    <source>
        <dbReference type="ARBA" id="ARBA00023141"/>
    </source>
</evidence>
<dbReference type="GO" id="GO:0008652">
    <property type="term" value="P:amino acid biosynthetic process"/>
    <property type="evidence" value="ECO:0007669"/>
    <property type="project" value="UniProtKB-KW"/>
</dbReference>
<keyword evidence="13 19" id="KW-0547">Nucleotide-binding</keyword>
<dbReference type="Pfam" id="PF24621">
    <property type="entry name" value="DHQS_C"/>
    <property type="match status" value="1"/>
</dbReference>
<dbReference type="EMBL" id="QUQO01000002">
    <property type="protein sequence ID" value="RFB01502.1"/>
    <property type="molecule type" value="Genomic_DNA"/>
</dbReference>
<dbReference type="GO" id="GO:0005737">
    <property type="term" value="C:cytoplasm"/>
    <property type="evidence" value="ECO:0007669"/>
    <property type="project" value="UniProtKB-SubCell"/>
</dbReference>
<feature type="binding site" evidence="19">
    <location>
        <begin position="128"/>
        <end position="129"/>
    </location>
    <ligand>
        <name>NAD(+)</name>
        <dbReference type="ChEBI" id="CHEBI:57540"/>
    </ligand>
</feature>
<dbReference type="InterPro" id="IPR050071">
    <property type="entry name" value="Dehydroquinate_synthase"/>
</dbReference>
<dbReference type="OrthoDB" id="9806583at2"/>
<evidence type="ECO:0000256" key="19">
    <source>
        <dbReference type="HAMAP-Rule" id="MF_00110"/>
    </source>
</evidence>
<feature type="binding site" evidence="19">
    <location>
        <position position="150"/>
    </location>
    <ligand>
        <name>NAD(+)</name>
        <dbReference type="ChEBI" id="CHEBI:57540"/>
    </ligand>
</feature>
<dbReference type="NCBIfam" id="TIGR01357">
    <property type="entry name" value="aroB"/>
    <property type="match status" value="1"/>
</dbReference>
<evidence type="ECO:0000256" key="6">
    <source>
        <dbReference type="ARBA" id="ARBA00004661"/>
    </source>
</evidence>
<comment type="function">
    <text evidence="4 19">Catalyzes the conversion of 3-deoxy-D-arabino-heptulosonate 7-phosphate (DAHP) to dehydroquinate (DHQ).</text>
</comment>
<proteinExistence type="inferred from homology"/>
<evidence type="ECO:0000259" key="20">
    <source>
        <dbReference type="Pfam" id="PF01761"/>
    </source>
</evidence>
<evidence type="ECO:0000256" key="10">
    <source>
        <dbReference type="ARBA" id="ARBA00022490"/>
    </source>
</evidence>
<feature type="binding site" evidence="19">
    <location>
        <position position="246"/>
    </location>
    <ligand>
        <name>Zn(2+)</name>
        <dbReference type="ChEBI" id="CHEBI:29105"/>
    </ligand>
</feature>
<feature type="binding site" evidence="19">
    <location>
        <position position="264"/>
    </location>
    <ligand>
        <name>Zn(2+)</name>
        <dbReference type="ChEBI" id="CHEBI:29105"/>
    </ligand>
</feature>
<dbReference type="EC" id="4.2.3.4" evidence="8 19"/>
<evidence type="ECO:0000256" key="9">
    <source>
        <dbReference type="ARBA" id="ARBA00017684"/>
    </source>
</evidence>
<comment type="caution">
    <text evidence="19">Lacks conserved residue(s) required for the propagation of feature annotation.</text>
</comment>
<evidence type="ECO:0000256" key="13">
    <source>
        <dbReference type="ARBA" id="ARBA00022741"/>
    </source>
</evidence>
<evidence type="ECO:0000256" key="8">
    <source>
        <dbReference type="ARBA" id="ARBA00013031"/>
    </source>
</evidence>
<evidence type="ECO:0000256" key="5">
    <source>
        <dbReference type="ARBA" id="ARBA00004496"/>
    </source>
</evidence>
<dbReference type="Gene3D" id="1.20.1090.10">
    <property type="entry name" value="Dehydroquinate synthase-like - alpha domain"/>
    <property type="match status" value="1"/>
</dbReference>
<dbReference type="GO" id="GO:0009423">
    <property type="term" value="P:chorismate biosynthetic process"/>
    <property type="evidence" value="ECO:0007669"/>
    <property type="project" value="UniProtKB-UniRule"/>
</dbReference>
<dbReference type="HAMAP" id="MF_00110">
    <property type="entry name" value="DHQ_synthase"/>
    <property type="match status" value="1"/>
</dbReference>
<reference evidence="22 23" key="1">
    <citation type="submission" date="2018-08" db="EMBL/GenBank/DDBJ databases">
        <title>Parvularcula sp. SM1705, isolated from surface water of the South Sea China.</title>
        <authorList>
            <person name="Sun L."/>
        </authorList>
    </citation>
    <scope>NUCLEOTIDE SEQUENCE [LARGE SCALE GENOMIC DNA]</scope>
    <source>
        <strain evidence="22 23">SM1705</strain>
    </source>
</reference>
<dbReference type="InParanoid" id="A0A371R7S4"/>
<dbReference type="PANTHER" id="PTHR43622:SF7">
    <property type="entry name" value="3-DEHYDROQUINATE SYNTHASE, CHLOROPLASTIC"/>
    <property type="match status" value="1"/>
</dbReference>
<dbReference type="RefSeq" id="WP_116393218.1">
    <property type="nucleotide sequence ID" value="NZ_QUQO01000002.1"/>
</dbReference>
<dbReference type="SUPFAM" id="SSF56796">
    <property type="entry name" value="Dehydroquinate synthase-like"/>
    <property type="match status" value="1"/>
</dbReference>
<evidence type="ECO:0000259" key="21">
    <source>
        <dbReference type="Pfam" id="PF24621"/>
    </source>
</evidence>
<organism evidence="22 23">
    <name type="scientific">Parvularcula marina</name>
    <dbReference type="NCBI Taxonomy" id="2292771"/>
    <lineage>
        <taxon>Bacteria</taxon>
        <taxon>Pseudomonadati</taxon>
        <taxon>Pseudomonadota</taxon>
        <taxon>Alphaproteobacteria</taxon>
        <taxon>Parvularculales</taxon>
        <taxon>Parvularculaceae</taxon>
        <taxon>Parvularcula</taxon>
    </lineage>
</organism>
<dbReference type="FunFam" id="3.40.50.1970:FF:000007">
    <property type="entry name" value="Pentafunctional AROM polypeptide"/>
    <property type="match status" value="1"/>
</dbReference>
<keyword evidence="12 19" id="KW-0479">Metal-binding</keyword>
<evidence type="ECO:0000256" key="4">
    <source>
        <dbReference type="ARBA" id="ARBA00003485"/>
    </source>
</evidence>
<keyword evidence="16 19" id="KW-0057">Aromatic amino acid biosynthesis</keyword>
<keyword evidence="11 19" id="KW-0028">Amino-acid biosynthesis</keyword>
<comment type="pathway">
    <text evidence="6 19">Metabolic intermediate biosynthesis; chorismate biosynthesis; chorismate from D-erythrose 4-phosphate and phosphoenolpyruvate: step 2/7.</text>
</comment>
<feature type="binding site" evidence="19">
    <location>
        <position position="141"/>
    </location>
    <ligand>
        <name>NAD(+)</name>
        <dbReference type="ChEBI" id="CHEBI:57540"/>
    </ligand>
</feature>
<keyword evidence="14 19" id="KW-0862">Zinc</keyword>
<evidence type="ECO:0000256" key="2">
    <source>
        <dbReference type="ARBA" id="ARBA00001911"/>
    </source>
</evidence>
<feature type="binding site" evidence="19">
    <location>
        <position position="183"/>
    </location>
    <ligand>
        <name>Zn(2+)</name>
        <dbReference type="ChEBI" id="CHEBI:29105"/>
    </ligand>
</feature>
<dbReference type="UniPathway" id="UPA00053">
    <property type="reaction ID" value="UER00085"/>
</dbReference>
<feature type="domain" description="3-dehydroquinate synthase N-terminal" evidence="20">
    <location>
        <begin position="66"/>
        <end position="178"/>
    </location>
</feature>
<comment type="cofactor">
    <cofactor evidence="2 19">
        <name>NAD(+)</name>
        <dbReference type="ChEBI" id="CHEBI:57540"/>
    </cofactor>
</comment>
<dbReference type="GO" id="GO:0003856">
    <property type="term" value="F:3-dehydroquinate synthase activity"/>
    <property type="evidence" value="ECO:0007669"/>
    <property type="project" value="UniProtKB-UniRule"/>
</dbReference>
<dbReference type="FunCoup" id="A0A371R7S4">
    <property type="interactions" value="541"/>
</dbReference>
<dbReference type="PANTHER" id="PTHR43622">
    <property type="entry name" value="3-DEHYDROQUINATE SYNTHASE"/>
    <property type="match status" value="1"/>
</dbReference>
<dbReference type="GO" id="GO:0046872">
    <property type="term" value="F:metal ion binding"/>
    <property type="evidence" value="ECO:0007669"/>
    <property type="project" value="UniProtKB-KW"/>
</dbReference>
<keyword evidence="17 19" id="KW-0456">Lyase</keyword>
<comment type="subcellular location">
    <subcellularLocation>
        <location evidence="5 19">Cytoplasm</location>
    </subcellularLocation>
</comment>
<evidence type="ECO:0000256" key="18">
    <source>
        <dbReference type="ARBA" id="ARBA00023285"/>
    </source>
</evidence>
<name>A0A371R7S4_9PROT</name>
<feature type="binding site" evidence="19">
    <location>
        <begin position="70"/>
        <end position="75"/>
    </location>
    <ligand>
        <name>NAD(+)</name>
        <dbReference type="ChEBI" id="CHEBI:57540"/>
    </ligand>
</feature>
<evidence type="ECO:0000313" key="22">
    <source>
        <dbReference type="EMBL" id="RFB01502.1"/>
    </source>
</evidence>
<keyword evidence="23" id="KW-1185">Reference proteome</keyword>
<dbReference type="PIRSF" id="PIRSF001455">
    <property type="entry name" value="DHQ_synth"/>
    <property type="match status" value="1"/>
</dbReference>
<dbReference type="Gene3D" id="3.40.50.1970">
    <property type="match status" value="1"/>
</dbReference>
<feature type="domain" description="3-dehydroquinate synthase C-terminal" evidence="21">
    <location>
        <begin position="180"/>
        <end position="329"/>
    </location>
</feature>
<keyword evidence="18 19" id="KW-0170">Cobalt</keyword>
<dbReference type="InterPro" id="IPR030963">
    <property type="entry name" value="DHQ_synth_fam"/>
</dbReference>
<dbReference type="AlphaFoldDB" id="A0A371R7S4"/>
<comment type="cofactor">
    <cofactor evidence="19">
        <name>Co(2+)</name>
        <dbReference type="ChEBI" id="CHEBI:48828"/>
    </cofactor>
    <cofactor evidence="19">
        <name>Zn(2+)</name>
        <dbReference type="ChEBI" id="CHEBI:29105"/>
    </cofactor>
    <text evidence="19">Binds 1 divalent metal cation per subunit. Can use either Co(2+) or Zn(2+).</text>
</comment>
<evidence type="ECO:0000256" key="14">
    <source>
        <dbReference type="ARBA" id="ARBA00022833"/>
    </source>
</evidence>
<accession>A0A371R7S4</accession>
<comment type="caution">
    <text evidence="22">The sequence shown here is derived from an EMBL/GenBank/DDBJ whole genome shotgun (WGS) entry which is preliminary data.</text>
</comment>
<evidence type="ECO:0000256" key="17">
    <source>
        <dbReference type="ARBA" id="ARBA00023239"/>
    </source>
</evidence>
<keyword evidence="15 19" id="KW-0520">NAD</keyword>
<dbReference type="CDD" id="cd08195">
    <property type="entry name" value="DHQS"/>
    <property type="match status" value="1"/>
</dbReference>
<comment type="cofactor">
    <cofactor evidence="3">
        <name>Zn(2+)</name>
        <dbReference type="ChEBI" id="CHEBI:29105"/>
    </cofactor>
</comment>
<evidence type="ECO:0000256" key="12">
    <source>
        <dbReference type="ARBA" id="ARBA00022723"/>
    </source>
</evidence>
<dbReference type="InterPro" id="IPR016037">
    <property type="entry name" value="DHQ_synth_AroB"/>
</dbReference>
<evidence type="ECO:0000256" key="15">
    <source>
        <dbReference type="ARBA" id="ARBA00023027"/>
    </source>
</evidence>
<dbReference type="InterPro" id="IPR056179">
    <property type="entry name" value="DHQS_C"/>
</dbReference>